<accession>A0ABQ6MS78</accession>
<name>A0ABQ6MS78_9STRA</name>
<feature type="compositionally biased region" description="Polar residues" evidence="1">
    <location>
        <begin position="73"/>
        <end position="87"/>
    </location>
</feature>
<protein>
    <submittedName>
        <fullName evidence="2">Uncharacterized protein</fullName>
    </submittedName>
</protein>
<organism evidence="2 3">
    <name type="scientific">Tetraparma gracilis</name>
    <dbReference type="NCBI Taxonomy" id="2962635"/>
    <lineage>
        <taxon>Eukaryota</taxon>
        <taxon>Sar</taxon>
        <taxon>Stramenopiles</taxon>
        <taxon>Ochrophyta</taxon>
        <taxon>Bolidophyceae</taxon>
        <taxon>Parmales</taxon>
        <taxon>Triparmaceae</taxon>
        <taxon>Tetraparma</taxon>
    </lineage>
</organism>
<comment type="caution">
    <text evidence="2">The sequence shown here is derived from an EMBL/GenBank/DDBJ whole genome shotgun (WGS) entry which is preliminary data.</text>
</comment>
<keyword evidence="3" id="KW-1185">Reference proteome</keyword>
<gene>
    <name evidence="2" type="ORF">TeGR_g4981</name>
</gene>
<evidence type="ECO:0000313" key="2">
    <source>
        <dbReference type="EMBL" id="GMI31114.1"/>
    </source>
</evidence>
<evidence type="ECO:0000256" key="1">
    <source>
        <dbReference type="SAM" id="MobiDB-lite"/>
    </source>
</evidence>
<proteinExistence type="predicted"/>
<feature type="region of interest" description="Disordered" evidence="1">
    <location>
        <begin position="1"/>
        <end position="103"/>
    </location>
</feature>
<dbReference type="Proteomes" id="UP001165060">
    <property type="component" value="Unassembled WGS sequence"/>
</dbReference>
<evidence type="ECO:0000313" key="3">
    <source>
        <dbReference type="Proteomes" id="UP001165060"/>
    </source>
</evidence>
<dbReference type="EMBL" id="BRYB01003132">
    <property type="protein sequence ID" value="GMI31114.1"/>
    <property type="molecule type" value="Genomic_DNA"/>
</dbReference>
<reference evidence="2 3" key="1">
    <citation type="journal article" date="2023" name="Commun. Biol.">
        <title>Genome analysis of Parmales, the sister group of diatoms, reveals the evolutionary specialization of diatoms from phago-mixotrophs to photoautotrophs.</title>
        <authorList>
            <person name="Ban H."/>
            <person name="Sato S."/>
            <person name="Yoshikawa S."/>
            <person name="Yamada K."/>
            <person name="Nakamura Y."/>
            <person name="Ichinomiya M."/>
            <person name="Sato N."/>
            <person name="Blanc-Mathieu R."/>
            <person name="Endo H."/>
            <person name="Kuwata A."/>
            <person name="Ogata H."/>
        </authorList>
    </citation>
    <scope>NUCLEOTIDE SEQUENCE [LARGE SCALE GENOMIC DNA]</scope>
</reference>
<sequence>MSGHMAGVLGRKAQAILMKKSGSKARQQQKASDKKKASGKSQRLPALNSREAPRPVSKKTKDRKDMYGRVRKSTPSTDPMGYSSNTLPRPPSKGRMGGEVNTNEPSQRWVVDSRLQLEQVAARIYKGEIDSRAKKAAAMRARKKHNTSTSINNEGFGGGQIEYVSDFMRSFNVDDINKGEKRDPFQDLKRAKALKKQLQKSQIDLGSGFGGGDREWITDKQAGQLKVDTALSSGEFKGRNPMDDKRKAQALKKYLQRTTLALGHAGAVPSSDWRTDFQYSFDAAELEKGEKRDPFQDLKKAKQLKKQLQKSQIDLGSGFGGGDRKWITDKQAGQQKVDMALASGEFKGRNPLDDKRKAQALKKYLQRTTIELGSDSRYL</sequence>